<evidence type="ECO:0000256" key="1">
    <source>
        <dbReference type="SAM" id="Coils"/>
    </source>
</evidence>
<dbReference type="InterPro" id="IPR039282">
    <property type="entry name" value="LSU"/>
</dbReference>
<dbReference type="AlphaFoldDB" id="A0A5P1F600"/>
<dbReference type="Proteomes" id="UP000243459">
    <property type="component" value="Chromosome 4"/>
</dbReference>
<dbReference type="PANTHER" id="PTHR34283:SF1">
    <property type="entry name" value="PROTEIN RESPONSE TO LOW SULFUR 1"/>
    <property type="match status" value="1"/>
</dbReference>
<reference evidence="3" key="1">
    <citation type="journal article" date="2017" name="Nat. Commun.">
        <title>The asparagus genome sheds light on the origin and evolution of a young Y chromosome.</title>
        <authorList>
            <person name="Harkess A."/>
            <person name="Zhou J."/>
            <person name="Xu C."/>
            <person name="Bowers J.E."/>
            <person name="Van der Hulst R."/>
            <person name="Ayyampalayam S."/>
            <person name="Mercati F."/>
            <person name="Riccardi P."/>
            <person name="McKain M.R."/>
            <person name="Kakrana A."/>
            <person name="Tang H."/>
            <person name="Ray J."/>
            <person name="Groenendijk J."/>
            <person name="Arikit S."/>
            <person name="Mathioni S.M."/>
            <person name="Nakano M."/>
            <person name="Shan H."/>
            <person name="Telgmann-Rauber A."/>
            <person name="Kanno A."/>
            <person name="Yue Z."/>
            <person name="Chen H."/>
            <person name="Li W."/>
            <person name="Chen Y."/>
            <person name="Xu X."/>
            <person name="Zhang Y."/>
            <person name="Luo S."/>
            <person name="Chen H."/>
            <person name="Gao J."/>
            <person name="Mao Z."/>
            <person name="Pires J.C."/>
            <person name="Luo M."/>
            <person name="Kudrna D."/>
            <person name="Wing R.A."/>
            <person name="Meyers B.C."/>
            <person name="Yi K."/>
            <person name="Kong H."/>
            <person name="Lavrijsen P."/>
            <person name="Sunseri F."/>
            <person name="Falavigna A."/>
            <person name="Ye Y."/>
            <person name="Leebens-Mack J.H."/>
            <person name="Chen G."/>
        </authorList>
    </citation>
    <scope>NUCLEOTIDE SEQUENCE [LARGE SCALE GENOMIC DNA]</scope>
    <source>
        <strain evidence="3">cv. DH0086</strain>
    </source>
</reference>
<dbReference type="EMBL" id="CM007384">
    <property type="protein sequence ID" value="ONK73816.1"/>
    <property type="molecule type" value="Genomic_DNA"/>
</dbReference>
<gene>
    <name evidence="2" type="ORF">A4U43_C04F35680</name>
</gene>
<organism evidence="2 3">
    <name type="scientific">Asparagus officinalis</name>
    <name type="common">Garden asparagus</name>
    <dbReference type="NCBI Taxonomy" id="4686"/>
    <lineage>
        <taxon>Eukaryota</taxon>
        <taxon>Viridiplantae</taxon>
        <taxon>Streptophyta</taxon>
        <taxon>Embryophyta</taxon>
        <taxon>Tracheophyta</taxon>
        <taxon>Spermatophyta</taxon>
        <taxon>Magnoliopsida</taxon>
        <taxon>Liliopsida</taxon>
        <taxon>Asparagales</taxon>
        <taxon>Asparagaceae</taxon>
        <taxon>Asparagoideae</taxon>
        <taxon>Asparagus</taxon>
    </lineage>
</organism>
<name>A0A5P1F600_ASPOF</name>
<proteinExistence type="predicted"/>
<accession>A0A5P1F600</accession>
<sequence>MRVITVNEGGCDPSEITEDIYRDRALVVYQRNDRSTPELDRISSIDMAPIVFAASIPDYKELMKRNEELKREVSEGKEREERMKEELATMRQRLRMVEEAEERLCSELGDLEAEAVIQARAYKLQIKYLCDQLKLSRGILGSTG</sequence>
<evidence type="ECO:0000313" key="2">
    <source>
        <dbReference type="EMBL" id="ONK73816.1"/>
    </source>
</evidence>
<keyword evidence="3" id="KW-1185">Reference proteome</keyword>
<dbReference type="GO" id="GO:0098869">
    <property type="term" value="P:cellular oxidant detoxification"/>
    <property type="evidence" value="ECO:0007669"/>
    <property type="project" value="InterPro"/>
</dbReference>
<dbReference type="Gramene" id="ONK73816">
    <property type="protein sequence ID" value="ONK73816"/>
    <property type="gene ID" value="A4U43_C04F35680"/>
</dbReference>
<evidence type="ECO:0000313" key="3">
    <source>
        <dbReference type="Proteomes" id="UP000243459"/>
    </source>
</evidence>
<dbReference type="PANTHER" id="PTHR34283">
    <property type="entry name" value="PROTEIN RESPONSE TO LOW SULFUR 1"/>
    <property type="match status" value="1"/>
</dbReference>
<protein>
    <submittedName>
        <fullName evidence="2">Uncharacterized protein</fullName>
    </submittedName>
</protein>
<keyword evidence="1" id="KW-0175">Coiled coil</keyword>
<feature type="coiled-coil region" evidence="1">
    <location>
        <begin position="59"/>
        <end position="114"/>
    </location>
</feature>